<dbReference type="RefSeq" id="WP_160842812.1">
    <property type="nucleotide sequence ID" value="NZ_WVHT01000001.1"/>
</dbReference>
<dbReference type="EMBL" id="WVHT01000001">
    <property type="protein sequence ID" value="MXV49636.1"/>
    <property type="molecule type" value="Genomic_DNA"/>
</dbReference>
<evidence type="ECO:0000313" key="1">
    <source>
        <dbReference type="EMBL" id="MXV49636.1"/>
    </source>
</evidence>
<comment type="caution">
    <text evidence="1">The sequence shown here is derived from an EMBL/GenBank/DDBJ whole genome shotgun (WGS) entry which is preliminary data.</text>
</comment>
<name>A0A7K1Y4Y0_9SPHI</name>
<proteinExistence type="predicted"/>
<accession>A0A7K1Y4Y0</accession>
<sequence>MPYKFRIRFEDYSALSNSKFLITGQELVTDRQGIINLSLPALATYVNIGSSDLKSYVVRYPLEGRAILPKDPATFIDIYISKPNPDKMELVSAKLTAQSTAIAKLEKKTTTGYNEILRLLKENQRKGLSAAAQMKGRTEFLPLITESMNTYLRTAKDLSASLTMLSSAMQTVKNYQRVGNQTVAQVSEKIVDYNEAFSFTDKYKDTYKQAIAVYWNSQELATKYSNLIDVLIYDFHKPYILGLNNFIIRLYSINQLDAGKQKGELKNLSNDLKTHADAMSTKLNDLSERITTFNAIIGTAGTN</sequence>
<protein>
    <submittedName>
        <fullName evidence="1">Uncharacterized protein</fullName>
    </submittedName>
</protein>
<reference evidence="1 2" key="1">
    <citation type="submission" date="2019-11" db="EMBL/GenBank/DDBJ databases">
        <title>Pedobacter sp. HMF7647 Genome sequencing and assembly.</title>
        <authorList>
            <person name="Kang H."/>
            <person name="Kim H."/>
            <person name="Joh K."/>
        </authorList>
    </citation>
    <scope>NUCLEOTIDE SEQUENCE [LARGE SCALE GENOMIC DNA]</scope>
    <source>
        <strain evidence="1 2">HMF7647</strain>
    </source>
</reference>
<gene>
    <name evidence="1" type="ORF">GS399_01525</name>
</gene>
<dbReference type="Proteomes" id="UP000466586">
    <property type="component" value="Unassembled WGS sequence"/>
</dbReference>
<keyword evidence="2" id="KW-1185">Reference proteome</keyword>
<organism evidence="1 2">
    <name type="scientific">Hufsiella arboris</name>
    <dbReference type="NCBI Taxonomy" id="2695275"/>
    <lineage>
        <taxon>Bacteria</taxon>
        <taxon>Pseudomonadati</taxon>
        <taxon>Bacteroidota</taxon>
        <taxon>Sphingobacteriia</taxon>
        <taxon>Sphingobacteriales</taxon>
        <taxon>Sphingobacteriaceae</taxon>
        <taxon>Hufsiella</taxon>
    </lineage>
</organism>
<evidence type="ECO:0000313" key="2">
    <source>
        <dbReference type="Proteomes" id="UP000466586"/>
    </source>
</evidence>
<dbReference type="AlphaFoldDB" id="A0A7K1Y4Y0"/>